<evidence type="ECO:0000259" key="1">
    <source>
        <dbReference type="PROSITE" id="PS51178"/>
    </source>
</evidence>
<dbReference type="CDD" id="cd06577">
    <property type="entry name" value="PASTA_pknB"/>
    <property type="match status" value="1"/>
</dbReference>
<proteinExistence type="predicted"/>
<dbReference type="Pfam" id="PF03793">
    <property type="entry name" value="PASTA"/>
    <property type="match status" value="1"/>
</dbReference>
<sequence length="246" mass="25411">MTNQRDSGRYDAVTDTWIDDNVRVDFAWGNIPMQPDDDRGMAQLDPDLDSHIIATSGYEGFPAFITGAPYDDTVANATAPNLVGLATSAINAALSAAGFTEGYQVVNTSTAGATALNNGKVKSQDPVAGEVVNSDRKMNVVTYNYVAPATTGPISGINRTAQAELGGTLNGNQVVMYVVGRTVKPTVGDTITLSGTGVTAFNVPWVVSAVGNNDSYNTGGTSVKLTLVSGTFGGSTTATGGTWTKV</sequence>
<evidence type="ECO:0000313" key="2">
    <source>
        <dbReference type="EMBL" id="CAB4128937.1"/>
    </source>
</evidence>
<dbReference type="PROSITE" id="PS51178">
    <property type="entry name" value="PASTA"/>
    <property type="match status" value="1"/>
</dbReference>
<organism evidence="2">
    <name type="scientific">uncultured Caudovirales phage</name>
    <dbReference type="NCBI Taxonomy" id="2100421"/>
    <lineage>
        <taxon>Viruses</taxon>
        <taxon>Duplodnaviria</taxon>
        <taxon>Heunggongvirae</taxon>
        <taxon>Uroviricota</taxon>
        <taxon>Caudoviricetes</taxon>
        <taxon>Peduoviridae</taxon>
        <taxon>Maltschvirus</taxon>
        <taxon>Maltschvirus maltsch</taxon>
    </lineage>
</organism>
<dbReference type="InterPro" id="IPR005543">
    <property type="entry name" value="PASTA_dom"/>
</dbReference>
<gene>
    <name evidence="2" type="ORF">UFOVP111_111</name>
</gene>
<reference evidence="2" key="1">
    <citation type="submission" date="2020-04" db="EMBL/GenBank/DDBJ databases">
        <authorList>
            <person name="Chiriac C."/>
            <person name="Salcher M."/>
            <person name="Ghai R."/>
            <person name="Kavagutti S V."/>
        </authorList>
    </citation>
    <scope>NUCLEOTIDE SEQUENCE</scope>
</reference>
<dbReference type="EMBL" id="LR796226">
    <property type="protein sequence ID" value="CAB4128937.1"/>
    <property type="molecule type" value="Genomic_DNA"/>
</dbReference>
<feature type="domain" description="PASTA" evidence="1">
    <location>
        <begin position="73"/>
        <end position="144"/>
    </location>
</feature>
<protein>
    <submittedName>
        <fullName evidence="2">PASTA_pknB domain containing protein</fullName>
    </submittedName>
</protein>
<accession>A0A6J5L7A0</accession>
<name>A0A6J5L7A0_9CAUD</name>
<dbReference type="Gene3D" id="3.30.10.20">
    <property type="match status" value="1"/>
</dbReference>